<keyword evidence="3" id="KW-1185">Reference proteome</keyword>
<evidence type="ECO:0000313" key="3">
    <source>
        <dbReference type="Proteomes" id="UP000675379"/>
    </source>
</evidence>
<dbReference type="Pfam" id="PF19700">
    <property type="entry name" value="DUF6198"/>
    <property type="match status" value="1"/>
</dbReference>
<dbReference type="RefSeq" id="WP_211800546.1">
    <property type="nucleotide sequence ID" value="NZ_JAGSCS010000005.1"/>
</dbReference>
<comment type="caution">
    <text evidence="2">The sequence shown here is derived from an EMBL/GenBank/DDBJ whole genome shotgun (WGS) entry which is preliminary data.</text>
</comment>
<dbReference type="AlphaFoldDB" id="A0A941HQU4"/>
<proteinExistence type="predicted"/>
<feature type="transmembrane region" description="Helical" evidence="1">
    <location>
        <begin position="105"/>
        <end position="127"/>
    </location>
</feature>
<protein>
    <recommendedName>
        <fullName evidence="4">YitT family protein</fullName>
    </recommendedName>
</protein>
<feature type="transmembrane region" description="Helical" evidence="1">
    <location>
        <begin position="76"/>
        <end position="99"/>
    </location>
</feature>
<keyword evidence="1" id="KW-0472">Membrane</keyword>
<dbReference type="EMBL" id="JAGSCS010000005">
    <property type="protein sequence ID" value="MBR0575878.1"/>
    <property type="molecule type" value="Genomic_DNA"/>
</dbReference>
<reference evidence="2" key="1">
    <citation type="submission" date="2021-04" db="EMBL/GenBank/DDBJ databases">
        <title>Proteiniclasticum sedimins sp. nov., an obligate anaerobic bacterium isolated from anaerobic sludge.</title>
        <authorList>
            <person name="Liu J."/>
        </authorList>
    </citation>
    <scope>NUCLEOTIDE SEQUENCE</scope>
    <source>
        <strain evidence="2">BAD-10</strain>
    </source>
</reference>
<keyword evidence="1" id="KW-1133">Transmembrane helix</keyword>
<accession>A0A941HQU4</accession>
<evidence type="ECO:0008006" key="4">
    <source>
        <dbReference type="Google" id="ProtNLM"/>
    </source>
</evidence>
<evidence type="ECO:0000313" key="2">
    <source>
        <dbReference type="EMBL" id="MBR0575878.1"/>
    </source>
</evidence>
<dbReference type="Proteomes" id="UP000675379">
    <property type="component" value="Unassembled WGS sequence"/>
</dbReference>
<dbReference type="InterPro" id="IPR038750">
    <property type="entry name" value="YczE/YyaS-like"/>
</dbReference>
<evidence type="ECO:0000256" key="1">
    <source>
        <dbReference type="SAM" id="Phobius"/>
    </source>
</evidence>
<feature type="transmembrane region" description="Helical" evidence="1">
    <location>
        <begin position="45"/>
        <end position="69"/>
    </location>
</feature>
<keyword evidence="1" id="KW-0812">Transmembrane</keyword>
<organism evidence="2 3">
    <name type="scientific">Proteiniclasticum sediminis</name>
    <dbReference type="NCBI Taxonomy" id="2804028"/>
    <lineage>
        <taxon>Bacteria</taxon>
        <taxon>Bacillati</taxon>
        <taxon>Bacillota</taxon>
        <taxon>Clostridia</taxon>
        <taxon>Eubacteriales</taxon>
        <taxon>Clostridiaceae</taxon>
        <taxon>Proteiniclasticum</taxon>
    </lineage>
</organism>
<gene>
    <name evidence="2" type="ORF">KCG48_05920</name>
</gene>
<name>A0A941HQU4_9CLOT</name>
<dbReference type="PANTHER" id="PTHR40078:SF1">
    <property type="entry name" value="INTEGRAL MEMBRANE PROTEIN"/>
    <property type="match status" value="1"/>
</dbReference>
<sequence>MKKRLPGEVALALAVILNAFNVTLVAKSQFGITTLSSVPLVLAKAFPILTFGTWNFLVQTLIILLLMVLTRSFKTGYLLSFGIGLIFGRLLDLFALLLLPLPLGFFWRLLYFVTGAFLMTVGASLFIRCQLPALPFDTFVRDMTQHFEIPVSQVRTTLDLTCVTFSLVVSFAMLGRMEGVGPGTLVTALLTGTITQRVLKILDRHFLITPLWSKKKNASGKAA</sequence>
<dbReference type="PANTHER" id="PTHR40078">
    <property type="entry name" value="INTEGRAL MEMBRANE PROTEIN-RELATED"/>
    <property type="match status" value="1"/>
</dbReference>